<dbReference type="GO" id="GO:0007605">
    <property type="term" value="P:sensory perception of sound"/>
    <property type="evidence" value="ECO:0007669"/>
    <property type="project" value="TreeGrafter"/>
</dbReference>
<feature type="transmembrane region" description="Helical" evidence="5">
    <location>
        <begin position="129"/>
        <end position="149"/>
    </location>
</feature>
<reference evidence="6" key="1">
    <citation type="submission" date="2022-01" db="EMBL/GenBank/DDBJ databases">
        <authorList>
            <person name="King R."/>
        </authorList>
    </citation>
    <scope>NUCLEOTIDE SEQUENCE</scope>
</reference>
<feature type="transmembrane region" description="Helical" evidence="5">
    <location>
        <begin position="174"/>
        <end position="198"/>
    </location>
</feature>
<accession>A0A9N9TXT5</accession>
<dbReference type="PANTHER" id="PTHR12489">
    <property type="entry name" value="LIPOMA HMGIC FUSION PARTNER-LIKE PROTEIN"/>
    <property type="match status" value="1"/>
</dbReference>
<keyword evidence="2 5" id="KW-0812">Transmembrane</keyword>
<evidence type="ECO:0000313" key="6">
    <source>
        <dbReference type="EMBL" id="CAG9863378.1"/>
    </source>
</evidence>
<evidence type="ECO:0000256" key="3">
    <source>
        <dbReference type="ARBA" id="ARBA00022989"/>
    </source>
</evidence>
<name>A0A9N9TXT5_PHYSR</name>
<dbReference type="AlphaFoldDB" id="A0A9N9TXT5"/>
<dbReference type="GO" id="GO:0005886">
    <property type="term" value="C:plasma membrane"/>
    <property type="evidence" value="ECO:0007669"/>
    <property type="project" value="TreeGrafter"/>
</dbReference>
<keyword evidence="4 5" id="KW-0472">Membrane</keyword>
<organism evidence="6 7">
    <name type="scientific">Phyllotreta striolata</name>
    <name type="common">Striped flea beetle</name>
    <name type="synonym">Crioceris striolata</name>
    <dbReference type="NCBI Taxonomy" id="444603"/>
    <lineage>
        <taxon>Eukaryota</taxon>
        <taxon>Metazoa</taxon>
        <taxon>Ecdysozoa</taxon>
        <taxon>Arthropoda</taxon>
        <taxon>Hexapoda</taxon>
        <taxon>Insecta</taxon>
        <taxon>Pterygota</taxon>
        <taxon>Neoptera</taxon>
        <taxon>Endopterygota</taxon>
        <taxon>Coleoptera</taxon>
        <taxon>Polyphaga</taxon>
        <taxon>Cucujiformia</taxon>
        <taxon>Chrysomeloidea</taxon>
        <taxon>Chrysomelidae</taxon>
        <taxon>Galerucinae</taxon>
        <taxon>Alticini</taxon>
        <taxon>Phyllotreta</taxon>
    </lineage>
</organism>
<dbReference type="EMBL" id="OU900099">
    <property type="protein sequence ID" value="CAG9863378.1"/>
    <property type="molecule type" value="Genomic_DNA"/>
</dbReference>
<dbReference type="Gene3D" id="1.20.140.150">
    <property type="match status" value="1"/>
</dbReference>
<comment type="subcellular location">
    <subcellularLocation>
        <location evidence="1">Membrane</location>
        <topology evidence="1">Multi-pass membrane protein</topology>
    </subcellularLocation>
</comment>
<proteinExistence type="predicted"/>
<evidence type="ECO:0000256" key="1">
    <source>
        <dbReference type="ARBA" id="ARBA00004141"/>
    </source>
</evidence>
<evidence type="ECO:0008006" key="8">
    <source>
        <dbReference type="Google" id="ProtNLM"/>
    </source>
</evidence>
<feature type="transmembrane region" description="Helical" evidence="5">
    <location>
        <begin position="90"/>
        <end position="117"/>
    </location>
</feature>
<protein>
    <recommendedName>
        <fullName evidence="8">Lipoma HMGIC fusion partner-like 3 protein</fullName>
    </recommendedName>
</protein>
<keyword evidence="3 5" id="KW-1133">Transmembrane helix</keyword>
<keyword evidence="7" id="KW-1185">Reference proteome</keyword>
<feature type="transmembrane region" description="Helical" evidence="5">
    <location>
        <begin position="24"/>
        <end position="45"/>
    </location>
</feature>
<evidence type="ECO:0000313" key="7">
    <source>
        <dbReference type="Proteomes" id="UP001153712"/>
    </source>
</evidence>
<evidence type="ECO:0000256" key="2">
    <source>
        <dbReference type="ARBA" id="ARBA00022692"/>
    </source>
</evidence>
<dbReference type="PANTHER" id="PTHR12489:SF1">
    <property type="entry name" value="LP10272P"/>
    <property type="match status" value="1"/>
</dbReference>
<evidence type="ECO:0000256" key="5">
    <source>
        <dbReference type="SAM" id="Phobius"/>
    </source>
</evidence>
<dbReference type="Pfam" id="PF10242">
    <property type="entry name" value="L_HMGIC_fpl"/>
    <property type="match status" value="1"/>
</dbReference>
<evidence type="ECO:0000256" key="4">
    <source>
        <dbReference type="ARBA" id="ARBA00023136"/>
    </source>
</evidence>
<gene>
    <name evidence="6" type="ORF">PHYEVI_LOCUS9669</name>
</gene>
<dbReference type="Proteomes" id="UP001153712">
    <property type="component" value="Chromosome 6"/>
</dbReference>
<sequence length="282" mass="30632">MGSKIEYVDSSQIYATSYVRNSKAVGVLWAIFTICYAIIGIVAFISTEWIGTISGDNPGKIGLWGVCSLEENAEPCRENFWEHFLDIANAFQAATAFVGLAAATAVLTVLAMMMFCFCHSTTVYHISAWLQLISAACMIAGCAVFPAGWDSDGTRKICGASANKYALGECQIRWTYILAAIGCLDAVILSTLAFLLALRHIKLQPDPHYSTSPSLFKGEMNGAFMGDSASVAGSRKSLSIHHPVLLVHPGQDDTYSQFSQRTVPRSVHSGHYSHPNTLHRNI</sequence>
<dbReference type="OrthoDB" id="5873721at2759"/>
<dbReference type="InterPro" id="IPR019372">
    <property type="entry name" value="LHFPL"/>
</dbReference>